<gene>
    <name evidence="2" type="primary">cypX</name>
    <name evidence="2" type="ORF">FEQ00_00946</name>
</gene>
<proteinExistence type="inferred from homology"/>
<dbReference type="InterPro" id="IPR002397">
    <property type="entry name" value="Cyt_P450_B"/>
</dbReference>
<dbReference type="Proteomes" id="UP001248067">
    <property type="component" value="Unassembled WGS sequence"/>
</dbReference>
<name>A0ABU2DY73_9BURK</name>
<dbReference type="CDD" id="cd11036">
    <property type="entry name" value="AknT-like"/>
    <property type="match status" value="1"/>
</dbReference>
<dbReference type="PANTHER" id="PTHR46696:SF1">
    <property type="entry name" value="CYTOCHROME P450 YJIB-RELATED"/>
    <property type="match status" value="1"/>
</dbReference>
<dbReference type="InterPro" id="IPR001128">
    <property type="entry name" value="Cyt_P450"/>
</dbReference>
<keyword evidence="2" id="KW-0560">Oxidoreductase</keyword>
<dbReference type="PRINTS" id="PR00359">
    <property type="entry name" value="BP450"/>
</dbReference>
<dbReference type="SUPFAM" id="SSF48264">
    <property type="entry name" value="Cytochrome P450"/>
    <property type="match status" value="1"/>
</dbReference>
<reference evidence="2 3" key="1">
    <citation type="submission" date="2019-06" db="EMBL/GenBank/DDBJ databases">
        <title>Evolution of Burkholderia multivorans in the lungs of Cystic Fibrosis patients.</title>
        <authorList>
            <person name="Moreira L.M."/>
        </authorList>
    </citation>
    <scope>NUCLEOTIDE SEQUENCE [LARGE SCALE GENOMIC DNA]</scope>
    <source>
        <strain evidence="2 3">VC13239</strain>
    </source>
</reference>
<evidence type="ECO:0000313" key="3">
    <source>
        <dbReference type="Proteomes" id="UP001248067"/>
    </source>
</evidence>
<evidence type="ECO:0000313" key="2">
    <source>
        <dbReference type="EMBL" id="MDR8752540.1"/>
    </source>
</evidence>
<dbReference type="GO" id="GO:0016491">
    <property type="term" value="F:oxidoreductase activity"/>
    <property type="evidence" value="ECO:0007669"/>
    <property type="project" value="UniProtKB-KW"/>
</dbReference>
<protein>
    <submittedName>
        <fullName evidence="2">Pulcherriminic acid synthase</fullName>
        <ecNumber evidence="2">1.14.15.13</ecNumber>
    </submittedName>
</protein>
<accession>A0ABU2DY73</accession>
<evidence type="ECO:0000256" key="1">
    <source>
        <dbReference type="ARBA" id="ARBA00010617"/>
    </source>
</evidence>
<comment type="caution">
    <text evidence="2">The sequence shown here is derived from an EMBL/GenBank/DDBJ whole genome shotgun (WGS) entry which is preliminary data.</text>
</comment>
<dbReference type="EMBL" id="VJSY01000005">
    <property type="protein sequence ID" value="MDR8752540.1"/>
    <property type="molecule type" value="Genomic_DNA"/>
</dbReference>
<dbReference type="Gene3D" id="1.10.630.10">
    <property type="entry name" value="Cytochrome P450"/>
    <property type="match status" value="1"/>
</dbReference>
<dbReference type="PANTHER" id="PTHR46696">
    <property type="entry name" value="P450, PUTATIVE (EUROFUNG)-RELATED"/>
    <property type="match status" value="1"/>
</dbReference>
<dbReference type="EC" id="1.14.15.13" evidence="2"/>
<dbReference type="Pfam" id="PF00067">
    <property type="entry name" value="p450"/>
    <property type="match status" value="1"/>
</dbReference>
<dbReference type="InterPro" id="IPR036396">
    <property type="entry name" value="Cyt_P450_sf"/>
</dbReference>
<sequence length="429" mass="44845">MNPIDPIAAVTHRDPYPYYATLVDGPPLAYDASLGLWVASRAASVAAVLGHPGCRVRPLDMPVPPALRGTTAGALFGELVRMNDGALRHDVPKQALRAALASVDAHALRDRAARIAAGRLPARLDADALNAWCMTTPVCAVAAQLGFDEPQLDAIAASVVDFVAALSPLSDDAALARASDAARQLLDRMTERVANARAQDGTLVDAIRQSARETGWHASGALVANLVGLLSQTCEATAAWLGNAVVAWHETNGAAEAVFDARDDAAFDAFVAEVGRFDSPVQNTRRFVAARTTIEGASVEAGDAILVVLAAANRDPAVHRDPQRLMPGRAPGPNFGFGAGGARLSGRTNRAGGHGGSVRGAVARGRWAAARCAEVGLPRLDQRQDAEVRGGVVAGKRELIGSLASPPIVPGRRRGAARVRRGRPRRFAC</sequence>
<organism evidence="2 3">
    <name type="scientific">Burkholderia pseudomultivorans</name>
    <dbReference type="NCBI Taxonomy" id="1207504"/>
    <lineage>
        <taxon>Bacteria</taxon>
        <taxon>Pseudomonadati</taxon>
        <taxon>Pseudomonadota</taxon>
        <taxon>Betaproteobacteria</taxon>
        <taxon>Burkholderiales</taxon>
        <taxon>Burkholderiaceae</taxon>
        <taxon>Burkholderia</taxon>
        <taxon>Burkholderia cepacia complex</taxon>
    </lineage>
</organism>
<keyword evidence="3" id="KW-1185">Reference proteome</keyword>
<comment type="similarity">
    <text evidence="1">Belongs to the cytochrome P450 family.</text>
</comment>